<dbReference type="GO" id="GO:0016887">
    <property type="term" value="F:ATP hydrolysis activity"/>
    <property type="evidence" value="ECO:0007669"/>
    <property type="project" value="InterPro"/>
</dbReference>
<dbReference type="SMART" id="SM00382">
    <property type="entry name" value="AAA"/>
    <property type="match status" value="1"/>
</dbReference>
<dbReference type="STRING" id="1174501.SAMN05216192_106220"/>
<keyword evidence="6" id="KW-1185">Reference proteome</keyword>
<evidence type="ECO:0000313" key="5">
    <source>
        <dbReference type="EMBL" id="SDI58351.1"/>
    </source>
</evidence>
<gene>
    <name evidence="5" type="ORF">SAMN05216192_106220</name>
</gene>
<dbReference type="AlphaFoldDB" id="A0A1G8LRK1"/>
<dbReference type="PROSITE" id="PS50893">
    <property type="entry name" value="ABC_TRANSPORTER_2"/>
    <property type="match status" value="1"/>
</dbReference>
<dbReference type="InterPro" id="IPR003439">
    <property type="entry name" value="ABC_transporter-like_ATP-bd"/>
</dbReference>
<dbReference type="Proteomes" id="UP000199050">
    <property type="component" value="Unassembled WGS sequence"/>
</dbReference>
<sequence length="307" mass="33500">MHQPQSLISLTGATKLYGGRAVLNEVSLTIGAGSATALIGRNGSGKSTLLAVLAGLLQLSSGIVKRSHPKLRIGYAPEAFTGMKLPAEQYLRHMGRISGAPPAELERQITELLEAFHLQPFRKQPVIGYSKGMLQKVNLIQSLLGEPELLLLDEPLSGLDLPAQHVLIDRLQELKRKGTALVFSVHEPLCVEALEAGVHVLQAGRTHMITSADKLREKSSSCLVCTPLENHEQQIITGMPGFIAEQSVHTTLAGKCTEWTVDTAYADDFLRYILQHGGSVISVEHRSGRNRLEEWMDPKRSGEEHTG</sequence>
<proteinExistence type="predicted"/>
<name>A0A1G8LRK1_9BACL</name>
<dbReference type="InterPro" id="IPR027417">
    <property type="entry name" value="P-loop_NTPase"/>
</dbReference>
<evidence type="ECO:0000313" key="6">
    <source>
        <dbReference type="Proteomes" id="UP000199050"/>
    </source>
</evidence>
<accession>A0A1G8LRK1</accession>
<protein>
    <submittedName>
        <fullName evidence="5">ABC-type multidrug transport system, ATPase component</fullName>
    </submittedName>
</protein>
<organism evidence="5 6">
    <name type="scientific">Paenibacillus typhae</name>
    <dbReference type="NCBI Taxonomy" id="1174501"/>
    <lineage>
        <taxon>Bacteria</taxon>
        <taxon>Bacillati</taxon>
        <taxon>Bacillota</taxon>
        <taxon>Bacilli</taxon>
        <taxon>Bacillales</taxon>
        <taxon>Paenibacillaceae</taxon>
        <taxon>Paenibacillus</taxon>
    </lineage>
</organism>
<dbReference type="OrthoDB" id="2290519at2"/>
<dbReference type="GO" id="GO:0005524">
    <property type="term" value="F:ATP binding"/>
    <property type="evidence" value="ECO:0007669"/>
    <property type="project" value="UniProtKB-KW"/>
</dbReference>
<dbReference type="EMBL" id="FNDX01000006">
    <property type="protein sequence ID" value="SDI58351.1"/>
    <property type="molecule type" value="Genomic_DNA"/>
</dbReference>
<feature type="domain" description="ABC transporter" evidence="4">
    <location>
        <begin position="8"/>
        <end position="228"/>
    </location>
</feature>
<dbReference type="SUPFAM" id="SSF52540">
    <property type="entry name" value="P-loop containing nucleoside triphosphate hydrolases"/>
    <property type="match status" value="1"/>
</dbReference>
<evidence type="ECO:0000256" key="1">
    <source>
        <dbReference type="ARBA" id="ARBA00022448"/>
    </source>
</evidence>
<dbReference type="RefSeq" id="WP_090713641.1">
    <property type="nucleotide sequence ID" value="NZ_CBCSKY010000047.1"/>
</dbReference>
<dbReference type="InterPro" id="IPR017871">
    <property type="entry name" value="ABC_transporter-like_CS"/>
</dbReference>
<dbReference type="InterPro" id="IPR003593">
    <property type="entry name" value="AAA+_ATPase"/>
</dbReference>
<dbReference type="PANTHER" id="PTHR42939:SF1">
    <property type="entry name" value="ABC TRANSPORTER ATP-BINDING PROTEIN ALBC-RELATED"/>
    <property type="match status" value="1"/>
</dbReference>
<evidence type="ECO:0000256" key="3">
    <source>
        <dbReference type="ARBA" id="ARBA00022840"/>
    </source>
</evidence>
<dbReference type="PANTHER" id="PTHR42939">
    <property type="entry name" value="ABC TRANSPORTER ATP-BINDING PROTEIN ALBC-RELATED"/>
    <property type="match status" value="1"/>
</dbReference>
<dbReference type="Pfam" id="PF00005">
    <property type="entry name" value="ABC_tran"/>
    <property type="match status" value="1"/>
</dbReference>
<keyword evidence="1" id="KW-0813">Transport</keyword>
<evidence type="ECO:0000259" key="4">
    <source>
        <dbReference type="PROSITE" id="PS50893"/>
    </source>
</evidence>
<dbReference type="InterPro" id="IPR051782">
    <property type="entry name" value="ABC_Transporter_VariousFunc"/>
</dbReference>
<keyword evidence="2" id="KW-0547">Nucleotide-binding</keyword>
<keyword evidence="3" id="KW-0067">ATP-binding</keyword>
<dbReference type="PROSITE" id="PS00211">
    <property type="entry name" value="ABC_TRANSPORTER_1"/>
    <property type="match status" value="1"/>
</dbReference>
<reference evidence="6" key="1">
    <citation type="submission" date="2016-10" db="EMBL/GenBank/DDBJ databases">
        <authorList>
            <person name="Varghese N."/>
            <person name="Submissions S."/>
        </authorList>
    </citation>
    <scope>NUCLEOTIDE SEQUENCE [LARGE SCALE GENOMIC DNA]</scope>
    <source>
        <strain evidence="6">CGMCC 1.11012</strain>
    </source>
</reference>
<dbReference type="Gene3D" id="3.40.50.300">
    <property type="entry name" value="P-loop containing nucleotide triphosphate hydrolases"/>
    <property type="match status" value="1"/>
</dbReference>
<evidence type="ECO:0000256" key="2">
    <source>
        <dbReference type="ARBA" id="ARBA00022741"/>
    </source>
</evidence>